<feature type="binding site" evidence="3">
    <location>
        <begin position="82"/>
        <end position="83"/>
    </location>
    <ligand>
        <name>substrate</name>
    </ligand>
</feature>
<dbReference type="InterPro" id="IPR043008">
    <property type="entry name" value="AtzD/Barbiturase_RUA"/>
</dbReference>
<dbReference type="GO" id="GO:0016812">
    <property type="term" value="F:hydrolase activity, acting on carbon-nitrogen (but not peptide) bonds, in cyclic amides"/>
    <property type="evidence" value="ECO:0007669"/>
    <property type="project" value="UniProtKB-UniRule"/>
</dbReference>
<feature type="site" description="Important for substrate specificity" evidence="3">
    <location>
        <position position="311"/>
    </location>
</feature>
<comment type="function">
    <text evidence="3">Cyclic amide hydrolase of unknown substrate specificity. Catalyzes the hydrolytic ring-opening of a cyclic amide. Does not act on cyanuric acid nor barbituric acid.</text>
</comment>
<feature type="binding site" evidence="3">
    <location>
        <position position="51"/>
    </location>
    <ligand>
        <name>substrate</name>
    </ligand>
</feature>
<dbReference type="OrthoDB" id="569708at2"/>
<dbReference type="STRING" id="28034.BFX07_12000"/>
<dbReference type="Gene3D" id="3.30.1330.160">
    <property type="entry name" value="Cyanuric acid hydrolase/Barbituras, RU C"/>
    <property type="match status" value="1"/>
</dbReference>
<feature type="binding site" evidence="3">
    <location>
        <position position="315"/>
    </location>
    <ligand>
        <name>substrate</name>
    </ligand>
</feature>
<evidence type="ECO:0000313" key="4">
    <source>
        <dbReference type="EMBL" id="SMC06115.1"/>
    </source>
</evidence>
<feature type="active site" description="Nucleophile" evidence="3">
    <location>
        <position position="218"/>
    </location>
</feature>
<name>A0A1W1WIN9_SULTA</name>
<gene>
    <name evidence="4" type="ORF">SAMN00768000_2640</name>
</gene>
<comment type="subunit">
    <text evidence="3">Homotetramer.</text>
</comment>
<dbReference type="HAMAP" id="MF_01989">
    <property type="entry name" value="Cyc_amidohydrol"/>
    <property type="match status" value="1"/>
</dbReference>
<feature type="binding site" evidence="3">
    <location>
        <position position="180"/>
    </location>
    <ligand>
        <name>substrate</name>
    </ligand>
</feature>
<evidence type="ECO:0000256" key="1">
    <source>
        <dbReference type="ARBA" id="ARBA00010947"/>
    </source>
</evidence>
<evidence type="ECO:0000256" key="2">
    <source>
        <dbReference type="ARBA" id="ARBA00022801"/>
    </source>
</evidence>
<organism evidence="4 5">
    <name type="scientific">Sulfobacillus thermosulfidooxidans (strain DSM 9293 / VKM B-1269 / AT-1)</name>
    <dbReference type="NCBI Taxonomy" id="929705"/>
    <lineage>
        <taxon>Bacteria</taxon>
        <taxon>Bacillati</taxon>
        <taxon>Bacillota</taxon>
        <taxon>Clostridia</taxon>
        <taxon>Eubacteriales</taxon>
        <taxon>Clostridiales Family XVII. Incertae Sedis</taxon>
        <taxon>Sulfobacillus</taxon>
    </lineage>
</organism>
<comment type="caution">
    <text evidence="3">Lacks conserved residue(s) required for the propagation of feature annotation.</text>
</comment>
<feature type="binding site" evidence="3">
    <location>
        <begin position="334"/>
        <end position="335"/>
    </location>
    <ligand>
        <name>substrate</name>
    </ligand>
</feature>
<dbReference type="InterPro" id="IPR043006">
    <property type="entry name" value="AtzD/Barbiturase_RUB"/>
</dbReference>
<dbReference type="Gene3D" id="3.30.1330.170">
    <property type="entry name" value="Cyanuric acid hydrolase/Barbiturase, RU A"/>
    <property type="match status" value="1"/>
</dbReference>
<dbReference type="NCBIfam" id="TIGR02714">
    <property type="entry name" value="amido_AtzD_TrzD"/>
    <property type="match status" value="1"/>
</dbReference>
<evidence type="ECO:0000256" key="3">
    <source>
        <dbReference type="HAMAP-Rule" id="MF_01989"/>
    </source>
</evidence>
<dbReference type="Gene3D" id="3.30.1330.180">
    <property type="entry name" value="Cyanuric acid hydrolase/Barbiturase, RU B"/>
    <property type="match status" value="1"/>
</dbReference>
<dbReference type="Proteomes" id="UP000192660">
    <property type="component" value="Unassembled WGS sequence"/>
</dbReference>
<keyword evidence="2 3" id="KW-0378">Hydrolase</keyword>
<reference evidence="5" key="1">
    <citation type="submission" date="2017-04" db="EMBL/GenBank/DDBJ databases">
        <authorList>
            <person name="Varghese N."/>
            <person name="Submissions S."/>
        </authorList>
    </citation>
    <scope>NUCLEOTIDE SEQUENCE [LARGE SCALE GENOMIC DNA]</scope>
    <source>
        <strain evidence="5">DSM 9293</strain>
    </source>
</reference>
<dbReference type="EC" id="3.5.2.-" evidence="3"/>
<dbReference type="RefSeq" id="WP_020373330.1">
    <property type="nucleotide sequence ID" value="NZ_FWWY01000001.1"/>
</dbReference>
<feature type="active site" evidence="3">
    <location>
        <position position="160"/>
    </location>
</feature>
<comment type="similarity">
    <text evidence="1 3">Belongs to the cyclic amide hydrolase (CyAH) family.</text>
</comment>
<protein>
    <recommendedName>
        <fullName evidence="3">Cyclic amide hydrolase</fullName>
        <shortName evidence="3">CyAH</shortName>
        <ecNumber evidence="3">3.5.2.-</ecNumber>
    </recommendedName>
    <alternativeName>
        <fullName evidence="3">Ring-opening amidohydrolase</fullName>
    </alternativeName>
</protein>
<sequence length="355" mass="39021">METRIFTGFMKHPSDFSELDAAISRGEIDPFRIVAILGKTEGNGGRNDFSRDLAVEKSRQVLATHLQQDPAVIEDRVLLSFSGGTEGVTTPHYRVFETRGTFPSAPLYESRLAIGRGRTRQFLPEEVGTMTMVEETAQTIRRILEQARIDPHDVHFVHVKGAIPYEWPPKSPRNSMAYSRGASALGVALALGEVNQHDLNDDMILQDYALYSRCASTSSKPGLSYSDIMVLGNSPWWNGNLVITHTVMQDILDAQSVISLFESFGISSSQLYKEAIAQRIHGVFAKAEADPRQSVRGYRHTMLSDDDIDDTRYARCVVSSILAAITGTPAVYVSTRAEHHGPLGGGPVAVILSIS</sequence>
<keyword evidence="5" id="KW-1185">Reference proteome</keyword>
<feature type="region of interest" description="RU C" evidence="3">
    <location>
        <begin position="241"/>
        <end position="355"/>
    </location>
</feature>
<dbReference type="EMBL" id="FWWY01000001">
    <property type="protein sequence ID" value="SMC06115.1"/>
    <property type="molecule type" value="Genomic_DNA"/>
</dbReference>
<dbReference type="InterPro" id="IPR043007">
    <property type="entry name" value="AtzD/Barbiturase_RUC"/>
</dbReference>
<accession>A0A1W1WIN9</accession>
<dbReference type="AlphaFoldDB" id="A0A1W1WIN9"/>
<dbReference type="InterPro" id="IPR014086">
    <property type="entry name" value="AtzD/Barbiturase"/>
</dbReference>
<evidence type="ECO:0000313" key="5">
    <source>
        <dbReference type="Proteomes" id="UP000192660"/>
    </source>
</evidence>
<comment type="domain">
    <text evidence="3">The monomer structure is formed from three repeating units (RUs) that share the same structure as one another. The monomer and the active site possess nearly threefold rotational symmetry, to the extent that the active site possesses three potential Ser-Lys catalytic dyads, but one of the 3 active site surfaces varies in composition suggesting it is involved in confering substrate specificity.</text>
</comment>
<dbReference type="Pfam" id="PF09663">
    <property type="entry name" value="Amido_AtzD_TrzD"/>
    <property type="match status" value="1"/>
</dbReference>
<feature type="region of interest" description="RU A" evidence="3">
    <location>
        <begin position="1"/>
        <end position="102"/>
    </location>
</feature>
<proteinExistence type="inferred from homology"/>
<feature type="binding site" evidence="3">
    <location>
        <begin position="218"/>
        <end position="219"/>
    </location>
    <ligand>
        <name>substrate</name>
    </ligand>
</feature>